<name>A0A2T2WM12_9FIRM</name>
<organism evidence="2 3">
    <name type="scientific">Sulfobacillus benefaciens</name>
    <dbReference type="NCBI Taxonomy" id="453960"/>
    <lineage>
        <taxon>Bacteria</taxon>
        <taxon>Bacillati</taxon>
        <taxon>Bacillota</taxon>
        <taxon>Clostridia</taxon>
        <taxon>Eubacteriales</taxon>
        <taxon>Clostridiales Family XVII. Incertae Sedis</taxon>
        <taxon>Sulfobacillus</taxon>
    </lineage>
</organism>
<sequence>MTITVRTSAYLAALGGGANPVWLAVLPLVGSFVMGDVVGWERRTGLLRSLRSRQPLGSLIIGQLIATLLFTLLLVAVVLAVTLCLSLVLLPPMPPWHHTATGRLTITVPGPPTAYTPYPTFLHALFFMDPLGYLFIFSGIVLLATAFWGLLSLAISSWTTNTYIILGGPWLVYVGLSYIFGAPLHAGLGGWMPIQLAGAFVASSPLPAAWLIGIWPLALGLVSGLTVVSFWVRERVSVD</sequence>
<feature type="transmembrane region" description="Helical" evidence="1">
    <location>
        <begin position="59"/>
        <end position="89"/>
    </location>
</feature>
<evidence type="ECO:0000313" key="2">
    <source>
        <dbReference type="EMBL" id="PSR23279.1"/>
    </source>
</evidence>
<reference evidence="2 3" key="1">
    <citation type="journal article" date="2014" name="BMC Genomics">
        <title>Comparison of environmental and isolate Sulfobacillus genomes reveals diverse carbon, sulfur, nitrogen, and hydrogen metabolisms.</title>
        <authorList>
            <person name="Justice N.B."/>
            <person name="Norman A."/>
            <person name="Brown C.T."/>
            <person name="Singh A."/>
            <person name="Thomas B.C."/>
            <person name="Banfield J.F."/>
        </authorList>
    </citation>
    <scope>NUCLEOTIDE SEQUENCE [LARGE SCALE GENOMIC DNA]</scope>
    <source>
        <strain evidence="2">AMDSBA1</strain>
    </source>
</reference>
<dbReference type="Proteomes" id="UP000242699">
    <property type="component" value="Unassembled WGS sequence"/>
</dbReference>
<evidence type="ECO:0000256" key="1">
    <source>
        <dbReference type="SAM" id="Phobius"/>
    </source>
</evidence>
<comment type="caution">
    <text evidence="2">The sequence shown here is derived from an EMBL/GenBank/DDBJ whole genome shotgun (WGS) entry which is preliminary data.</text>
</comment>
<feature type="transmembrane region" description="Helical" evidence="1">
    <location>
        <begin position="208"/>
        <end position="232"/>
    </location>
</feature>
<feature type="transmembrane region" description="Helical" evidence="1">
    <location>
        <begin position="163"/>
        <end position="188"/>
    </location>
</feature>
<keyword evidence="1" id="KW-0812">Transmembrane</keyword>
<dbReference type="EMBL" id="PXYT01000096">
    <property type="protein sequence ID" value="PSR23279.1"/>
    <property type="molecule type" value="Genomic_DNA"/>
</dbReference>
<feature type="transmembrane region" description="Helical" evidence="1">
    <location>
        <begin position="20"/>
        <end position="38"/>
    </location>
</feature>
<proteinExistence type="predicted"/>
<evidence type="ECO:0000313" key="3">
    <source>
        <dbReference type="Proteomes" id="UP000242699"/>
    </source>
</evidence>
<protein>
    <submittedName>
        <fullName evidence="2">Uncharacterized protein</fullName>
    </submittedName>
</protein>
<keyword evidence="1" id="KW-0472">Membrane</keyword>
<dbReference type="AlphaFoldDB" id="A0A2T2WM12"/>
<feature type="transmembrane region" description="Helical" evidence="1">
    <location>
        <begin position="131"/>
        <end position="151"/>
    </location>
</feature>
<keyword evidence="1" id="KW-1133">Transmembrane helix</keyword>
<accession>A0A2T2WM12</accession>
<gene>
    <name evidence="2" type="ORF">C7B43_20250</name>
</gene>